<name>A0A0E9PGM7_ANGAN</name>
<evidence type="ECO:0000256" key="1">
    <source>
        <dbReference type="SAM" id="SignalP"/>
    </source>
</evidence>
<reference evidence="2" key="1">
    <citation type="submission" date="2014-11" db="EMBL/GenBank/DDBJ databases">
        <authorList>
            <person name="Amaro Gonzalez C."/>
        </authorList>
    </citation>
    <scope>NUCLEOTIDE SEQUENCE</scope>
</reference>
<dbReference type="AlphaFoldDB" id="A0A0E9PGM7"/>
<organism evidence="2">
    <name type="scientific">Anguilla anguilla</name>
    <name type="common">European freshwater eel</name>
    <name type="synonym">Muraena anguilla</name>
    <dbReference type="NCBI Taxonomy" id="7936"/>
    <lineage>
        <taxon>Eukaryota</taxon>
        <taxon>Metazoa</taxon>
        <taxon>Chordata</taxon>
        <taxon>Craniata</taxon>
        <taxon>Vertebrata</taxon>
        <taxon>Euteleostomi</taxon>
        <taxon>Actinopterygii</taxon>
        <taxon>Neopterygii</taxon>
        <taxon>Teleostei</taxon>
        <taxon>Anguilliformes</taxon>
        <taxon>Anguillidae</taxon>
        <taxon>Anguilla</taxon>
    </lineage>
</organism>
<reference evidence="2" key="2">
    <citation type="journal article" date="2015" name="Fish Shellfish Immunol.">
        <title>Early steps in the European eel (Anguilla anguilla)-Vibrio vulnificus interaction in the gills: Role of the RtxA13 toxin.</title>
        <authorList>
            <person name="Callol A."/>
            <person name="Pajuelo D."/>
            <person name="Ebbesson L."/>
            <person name="Teles M."/>
            <person name="MacKenzie S."/>
            <person name="Amaro C."/>
        </authorList>
    </citation>
    <scope>NUCLEOTIDE SEQUENCE</scope>
</reference>
<proteinExistence type="predicted"/>
<accession>A0A0E9PGM7</accession>
<feature type="signal peptide" evidence="1">
    <location>
        <begin position="1"/>
        <end position="21"/>
    </location>
</feature>
<evidence type="ECO:0000313" key="2">
    <source>
        <dbReference type="EMBL" id="JAH03422.1"/>
    </source>
</evidence>
<protein>
    <submittedName>
        <fullName evidence="2">Uncharacterized protein</fullName>
    </submittedName>
</protein>
<keyword evidence="1" id="KW-0732">Signal</keyword>
<feature type="chain" id="PRO_5002430938" evidence="1">
    <location>
        <begin position="22"/>
        <end position="34"/>
    </location>
</feature>
<sequence>MAFLLLVWAILFLTGCWRCYAQLKSSNKNKLRKR</sequence>
<dbReference type="EMBL" id="GBXM01105155">
    <property type="protein sequence ID" value="JAH03422.1"/>
    <property type="molecule type" value="Transcribed_RNA"/>
</dbReference>